<dbReference type="AlphaFoldDB" id="A0A5E4BT44"/>
<feature type="region of interest" description="Disordered" evidence="1">
    <location>
        <begin position="21"/>
        <end position="72"/>
    </location>
</feature>
<reference evidence="2" key="1">
    <citation type="submission" date="2019-04" db="EMBL/GenBank/DDBJ databases">
        <authorList>
            <person name="Alioto T."/>
            <person name="Alioto T."/>
        </authorList>
    </citation>
    <scope>NUCLEOTIDE SEQUENCE [LARGE SCALE GENOMIC DNA]</scope>
</reference>
<dbReference type="EMBL" id="CABDUW010000641">
    <property type="protein sequence ID" value="VTJ72783.1"/>
    <property type="molecule type" value="Genomic_DNA"/>
</dbReference>
<dbReference type="Proteomes" id="UP000335636">
    <property type="component" value="Unassembled WGS sequence"/>
</dbReference>
<evidence type="ECO:0000256" key="1">
    <source>
        <dbReference type="SAM" id="MobiDB-lite"/>
    </source>
</evidence>
<feature type="compositionally biased region" description="Basic residues" evidence="1">
    <location>
        <begin position="59"/>
        <end position="72"/>
    </location>
</feature>
<protein>
    <submittedName>
        <fullName evidence="2">Uncharacterized protein</fullName>
    </submittedName>
</protein>
<accession>A0A5E4BT44</accession>
<keyword evidence="3" id="KW-1185">Reference proteome</keyword>
<sequence length="72" mass="7894">MTPPTSGRRSRHVCSLRFPSSLQTSDGLWKPALRGLHPPGSADQESAGGCSRYPETRCPRRSSPRLLVPHRG</sequence>
<gene>
    <name evidence="2" type="ORF">MONAX_5E030043</name>
</gene>
<evidence type="ECO:0000313" key="2">
    <source>
        <dbReference type="EMBL" id="VTJ72783.1"/>
    </source>
</evidence>
<name>A0A5E4BT44_MARMO</name>
<evidence type="ECO:0000313" key="3">
    <source>
        <dbReference type="Proteomes" id="UP000335636"/>
    </source>
</evidence>
<organism evidence="2 3">
    <name type="scientific">Marmota monax</name>
    <name type="common">Woodchuck</name>
    <dbReference type="NCBI Taxonomy" id="9995"/>
    <lineage>
        <taxon>Eukaryota</taxon>
        <taxon>Metazoa</taxon>
        <taxon>Chordata</taxon>
        <taxon>Craniata</taxon>
        <taxon>Vertebrata</taxon>
        <taxon>Euteleostomi</taxon>
        <taxon>Mammalia</taxon>
        <taxon>Eutheria</taxon>
        <taxon>Euarchontoglires</taxon>
        <taxon>Glires</taxon>
        <taxon>Rodentia</taxon>
        <taxon>Sciuromorpha</taxon>
        <taxon>Sciuridae</taxon>
        <taxon>Xerinae</taxon>
        <taxon>Marmotini</taxon>
        <taxon>Marmota</taxon>
    </lineage>
</organism>
<proteinExistence type="predicted"/>
<comment type="caution">
    <text evidence="2">The sequence shown here is derived from an EMBL/GenBank/DDBJ whole genome shotgun (WGS) entry which is preliminary data.</text>
</comment>